<sequence length="89" mass="9715">MPSSLFRRQPPQLSPQEMGVGFHPVIRGMISCLVASQAKIPSGPPTFSGCDAWQVIPSIMNPGSLASARTTKREDTESKVFVNAFLRRN</sequence>
<gene>
    <name evidence="1" type="ORF">MUK42_37766</name>
</gene>
<reference evidence="1" key="1">
    <citation type="submission" date="2022-05" db="EMBL/GenBank/DDBJ databases">
        <title>The Musa troglodytarum L. genome provides insights into the mechanism of non-climacteric behaviour and enrichment of carotenoids.</title>
        <authorList>
            <person name="Wang J."/>
        </authorList>
    </citation>
    <scope>NUCLEOTIDE SEQUENCE</scope>
    <source>
        <tissue evidence="1">Leaf</tissue>
    </source>
</reference>
<proteinExistence type="predicted"/>
<dbReference type="EMBL" id="CP097504">
    <property type="protein sequence ID" value="URD87819.1"/>
    <property type="molecule type" value="Genomic_DNA"/>
</dbReference>
<name>A0A9E7F1J6_9LILI</name>
<evidence type="ECO:0000313" key="2">
    <source>
        <dbReference type="Proteomes" id="UP001055439"/>
    </source>
</evidence>
<dbReference type="AlphaFoldDB" id="A0A9E7F1J6"/>
<protein>
    <submittedName>
        <fullName evidence="1">Uncharacterized protein</fullName>
    </submittedName>
</protein>
<organism evidence="1 2">
    <name type="scientific">Musa troglodytarum</name>
    <name type="common">fe'i banana</name>
    <dbReference type="NCBI Taxonomy" id="320322"/>
    <lineage>
        <taxon>Eukaryota</taxon>
        <taxon>Viridiplantae</taxon>
        <taxon>Streptophyta</taxon>
        <taxon>Embryophyta</taxon>
        <taxon>Tracheophyta</taxon>
        <taxon>Spermatophyta</taxon>
        <taxon>Magnoliopsida</taxon>
        <taxon>Liliopsida</taxon>
        <taxon>Zingiberales</taxon>
        <taxon>Musaceae</taxon>
        <taxon>Musa</taxon>
    </lineage>
</organism>
<accession>A0A9E7F1J6</accession>
<evidence type="ECO:0000313" key="1">
    <source>
        <dbReference type="EMBL" id="URD87819.1"/>
    </source>
</evidence>
<keyword evidence="2" id="KW-1185">Reference proteome</keyword>
<dbReference type="Proteomes" id="UP001055439">
    <property type="component" value="Chromosome 2"/>
</dbReference>